<keyword evidence="2" id="KW-1185">Reference proteome</keyword>
<dbReference type="Proteomes" id="UP000095287">
    <property type="component" value="Unplaced"/>
</dbReference>
<protein>
    <submittedName>
        <fullName evidence="3">Uncharacterized protein</fullName>
    </submittedName>
</protein>
<evidence type="ECO:0000313" key="2">
    <source>
        <dbReference type="Proteomes" id="UP000095287"/>
    </source>
</evidence>
<feature type="region of interest" description="Disordered" evidence="1">
    <location>
        <begin position="58"/>
        <end position="96"/>
    </location>
</feature>
<evidence type="ECO:0000256" key="1">
    <source>
        <dbReference type="SAM" id="MobiDB-lite"/>
    </source>
</evidence>
<proteinExistence type="predicted"/>
<organism evidence="2 3">
    <name type="scientific">Steinernema glaseri</name>
    <dbReference type="NCBI Taxonomy" id="37863"/>
    <lineage>
        <taxon>Eukaryota</taxon>
        <taxon>Metazoa</taxon>
        <taxon>Ecdysozoa</taxon>
        <taxon>Nematoda</taxon>
        <taxon>Chromadorea</taxon>
        <taxon>Rhabditida</taxon>
        <taxon>Tylenchina</taxon>
        <taxon>Panagrolaimomorpha</taxon>
        <taxon>Strongyloidoidea</taxon>
        <taxon>Steinernematidae</taxon>
        <taxon>Steinernema</taxon>
    </lineage>
</organism>
<dbReference type="WBParaSite" id="L893_g18924.t1">
    <property type="protein sequence ID" value="L893_g18924.t1"/>
    <property type="gene ID" value="L893_g18924"/>
</dbReference>
<sequence length="112" mass="12870">MPVPVIPFHNFIIDEEDGWTPITSLPQEALHHRSPPHITVFLRFRIFAYQFRRQGMAPFHQQPSGGRTRHARPQAASSHRVLSRTRVGHARPSPSVSPQLYLCSCRRLLVLD</sequence>
<accession>A0A1I7YS36</accession>
<evidence type="ECO:0000313" key="3">
    <source>
        <dbReference type="WBParaSite" id="L893_g18924.t1"/>
    </source>
</evidence>
<reference evidence="3" key="1">
    <citation type="submission" date="2016-11" db="UniProtKB">
        <authorList>
            <consortium name="WormBaseParasite"/>
        </authorList>
    </citation>
    <scope>IDENTIFICATION</scope>
</reference>
<name>A0A1I7YS36_9BILA</name>
<dbReference type="AlphaFoldDB" id="A0A1I7YS36"/>